<gene>
    <name evidence="2" type="ORF">K9W46_04920</name>
</gene>
<evidence type="ECO:0000256" key="1">
    <source>
        <dbReference type="SAM" id="Phobius"/>
    </source>
</evidence>
<name>A0A9Y1BT63_9ARCH</name>
<feature type="transmembrane region" description="Helical" evidence="1">
    <location>
        <begin position="69"/>
        <end position="91"/>
    </location>
</feature>
<feature type="transmembrane region" description="Helical" evidence="1">
    <location>
        <begin position="37"/>
        <end position="57"/>
    </location>
</feature>
<keyword evidence="1" id="KW-0812">Transmembrane</keyword>
<feature type="transmembrane region" description="Helical" evidence="1">
    <location>
        <begin position="103"/>
        <end position="122"/>
    </location>
</feature>
<feature type="transmembrane region" description="Helical" evidence="1">
    <location>
        <begin position="12"/>
        <end position="31"/>
    </location>
</feature>
<accession>A0A9Y1BT63</accession>
<dbReference type="EMBL" id="CP084167">
    <property type="protein sequence ID" value="UJG44522.1"/>
    <property type="molecule type" value="Genomic_DNA"/>
</dbReference>
<protein>
    <submittedName>
        <fullName evidence="2">Uncharacterized protein</fullName>
    </submittedName>
</protein>
<keyword evidence="1" id="KW-1133">Transmembrane helix</keyword>
<keyword evidence="1" id="KW-0472">Membrane</keyword>
<feature type="transmembrane region" description="Helical" evidence="1">
    <location>
        <begin position="182"/>
        <end position="203"/>
    </location>
</feature>
<proteinExistence type="predicted"/>
<organism evidence="2">
    <name type="scientific">Candidatus Heimdallarchaeum endolithica</name>
    <dbReference type="NCBI Taxonomy" id="2876572"/>
    <lineage>
        <taxon>Archaea</taxon>
        <taxon>Promethearchaeati</taxon>
        <taxon>Candidatus Heimdallarchaeota</taxon>
        <taxon>Candidatus Heimdallarchaeia (ex Rinke et al. 2021) (nom. nud.)</taxon>
        <taxon>Candidatus Heimdallarchaeales</taxon>
        <taxon>Candidatus Heimdallarchaeaceae</taxon>
        <taxon>Candidatus Heimdallarchaeum</taxon>
    </lineage>
</organism>
<evidence type="ECO:0000313" key="2">
    <source>
        <dbReference type="EMBL" id="UJG44522.1"/>
    </source>
</evidence>
<dbReference type="Proteomes" id="UP001200513">
    <property type="component" value="Chromosome"/>
</dbReference>
<sequence>MNNFSKEIQNHLLMSGIASFLLYIFSLLFYFASIAPFIGLAFDLSIIFLALGFNRIGKIMENRISSWKLVSFSLIGVSILDFVNIILYLLYNKKTVWVLVGFQVYRLITGLIYYIFVILSFFKLYKLQKELYTEQVSPVVPRLFLVYGYSIASVGYVFLWTSEFLISDLVSRPHWLADVASYILFVSNFIVILGFMNLVYFFYSIGKPKVEYYNQQEDYLEDD</sequence>
<reference evidence="2" key="1">
    <citation type="journal article" date="2022" name="Nat. Microbiol.">
        <title>Unique mobile elements and scalable gene flow at the prokaryote-eukaryote boundary revealed by circularized Asgard archaea genomes.</title>
        <authorList>
            <person name="Wu F."/>
            <person name="Speth D.R."/>
            <person name="Philosof A."/>
            <person name="Cremiere A."/>
            <person name="Narayanan A."/>
            <person name="Barco R.A."/>
            <person name="Connon S.A."/>
            <person name="Amend J.P."/>
            <person name="Antoshechkin I.A."/>
            <person name="Orphan V.J."/>
        </authorList>
    </citation>
    <scope>NUCLEOTIDE SEQUENCE</scope>
    <source>
        <strain evidence="2">PR6</strain>
    </source>
</reference>
<feature type="transmembrane region" description="Helical" evidence="1">
    <location>
        <begin position="143"/>
        <end position="162"/>
    </location>
</feature>
<dbReference type="AlphaFoldDB" id="A0A9Y1BT63"/>